<proteinExistence type="predicted"/>
<evidence type="ECO:0000313" key="1">
    <source>
        <dbReference type="EMBL" id="HFM99865.1"/>
    </source>
</evidence>
<reference evidence="1" key="1">
    <citation type="journal article" date="2020" name="mSystems">
        <title>Genome- and Community-Level Interaction Insights into Carbon Utilization and Element Cycling Functions of Hydrothermarchaeota in Hydrothermal Sediment.</title>
        <authorList>
            <person name="Zhou Z."/>
            <person name="Liu Y."/>
            <person name="Xu W."/>
            <person name="Pan J."/>
            <person name="Luo Z.H."/>
            <person name="Li M."/>
        </authorList>
    </citation>
    <scope>NUCLEOTIDE SEQUENCE [LARGE SCALE GENOMIC DNA]</scope>
    <source>
        <strain evidence="1">SpSt-418</strain>
    </source>
</reference>
<dbReference type="Pfam" id="PF11320">
    <property type="entry name" value="DUF3122"/>
    <property type="match status" value="1"/>
</dbReference>
<organism evidence="1">
    <name type="scientific">Oscillatoriales cyanobacterium SpSt-418</name>
    <dbReference type="NCBI Taxonomy" id="2282169"/>
    <lineage>
        <taxon>Bacteria</taxon>
        <taxon>Bacillati</taxon>
        <taxon>Cyanobacteriota</taxon>
        <taxon>Cyanophyceae</taxon>
        <taxon>Oscillatoriophycideae</taxon>
        <taxon>Oscillatoriales</taxon>
    </lineage>
</organism>
<dbReference type="AlphaFoldDB" id="A0A7C3KH78"/>
<protein>
    <submittedName>
        <fullName evidence="1">DUF3122 domain-containing protein</fullName>
    </submittedName>
</protein>
<name>A0A7C3KH78_9CYAN</name>
<comment type="caution">
    <text evidence="1">The sequence shown here is derived from an EMBL/GenBank/DDBJ whole genome shotgun (WGS) entry which is preliminary data.</text>
</comment>
<dbReference type="EMBL" id="DSRU01000276">
    <property type="protein sequence ID" value="HFM99865.1"/>
    <property type="molecule type" value="Genomic_DNA"/>
</dbReference>
<accession>A0A7C3KH78</accession>
<dbReference type="InterPro" id="IPR021469">
    <property type="entry name" value="DUF3122"/>
</dbReference>
<sequence>MGCRIRQIFSWVLLLGAIVLGVLFGLGMLNTPSAAAAIRAIEEAPGQIVYQARQTLKDQHGNSWQAIAFKRIGADGQIRFDLRLVGFPGVTEIDRSQPLTLSNSLGTTLTANEDSSGLFTEVTKPELNVGQYNLQPLLSKLRSELPLKATLPTLGNEAVTLSISPAFVQEWQALAAKKG</sequence>
<gene>
    <name evidence="1" type="ORF">ENR64_19345</name>
</gene>